<name>A0A2H9TBN7_9ZZZZ</name>
<dbReference type="AlphaFoldDB" id="A0A2H9TBN7"/>
<accession>A0A2H9TBN7</accession>
<dbReference type="Pfam" id="PF22470">
    <property type="entry name" value="Histone_HNS_N"/>
    <property type="match status" value="1"/>
</dbReference>
<evidence type="ECO:0000313" key="2">
    <source>
        <dbReference type="EMBL" id="PJE80613.1"/>
    </source>
</evidence>
<dbReference type="InterPro" id="IPR027454">
    <property type="entry name" value="Histone_HNS_N"/>
</dbReference>
<reference evidence="2" key="1">
    <citation type="journal article" date="2017" name="Appl. Environ. Microbiol.">
        <title>Molecular characterization of an Endozoicomonas-like organism causing infection in king scallop Pecten maximus L.</title>
        <authorList>
            <person name="Cano I."/>
            <person name="van Aerle R."/>
            <person name="Ross S."/>
            <person name="Verner-Jeffreys D.W."/>
            <person name="Paley R.K."/>
            <person name="Rimmer G."/>
            <person name="Ryder D."/>
            <person name="Hooper P."/>
            <person name="Stone D."/>
            <person name="Feist S.W."/>
        </authorList>
    </citation>
    <scope>NUCLEOTIDE SEQUENCE</scope>
</reference>
<dbReference type="GO" id="GO:0003677">
    <property type="term" value="F:DNA binding"/>
    <property type="evidence" value="ECO:0007669"/>
    <property type="project" value="UniProtKB-KW"/>
</dbReference>
<feature type="domain" description="DNA-binding protein H-NS-like N-terminal" evidence="1">
    <location>
        <begin position="5"/>
        <end position="78"/>
    </location>
</feature>
<evidence type="ECO:0000259" key="1">
    <source>
        <dbReference type="Pfam" id="PF22470"/>
    </source>
</evidence>
<protein>
    <submittedName>
        <fullName evidence="2">DNA-binding protein H-NS, plasmid</fullName>
    </submittedName>
</protein>
<proteinExistence type="predicted"/>
<comment type="caution">
    <text evidence="2">The sequence shown here is derived from an EMBL/GenBank/DDBJ whole genome shotgun (WGS) entry which is preliminary data.</text>
</comment>
<dbReference type="InterPro" id="IPR054180">
    <property type="entry name" value="H-NS-like_N"/>
</dbReference>
<dbReference type="SUPFAM" id="SSF81273">
    <property type="entry name" value="H-NS histone-like proteins"/>
    <property type="match status" value="1"/>
</dbReference>
<dbReference type="Gene3D" id="1.10.287.1050">
    <property type="entry name" value="H-NS histone-like proteins"/>
    <property type="match status" value="1"/>
</dbReference>
<keyword evidence="2" id="KW-0238">DNA-binding</keyword>
<dbReference type="GO" id="GO:0046983">
    <property type="term" value="F:protein dimerization activity"/>
    <property type="evidence" value="ECO:0007669"/>
    <property type="project" value="InterPro"/>
</dbReference>
<dbReference type="EMBL" id="NSIT01000011">
    <property type="protein sequence ID" value="PJE80613.1"/>
    <property type="molecule type" value="Genomic_DNA"/>
</dbReference>
<gene>
    <name evidence="2" type="primary">hns</name>
    <name evidence="2" type="ORF">CI610_00395</name>
</gene>
<organism evidence="2">
    <name type="scientific">invertebrate metagenome</name>
    <dbReference type="NCBI Taxonomy" id="1711999"/>
    <lineage>
        <taxon>unclassified sequences</taxon>
        <taxon>metagenomes</taxon>
        <taxon>organismal metagenomes</taxon>
    </lineage>
</organism>
<sequence>MNTIDDILKHLSSKRRVRYLFRDTHISDIEKIIKLMNSILEEKKHKHQAETAKLKARKKYAKEIQKLMVDKGLSLEDLCHELNSSTTTRRSIPTKHNFEYLTLSGDTVQWYGSSTGRVPRDFQRYLDKTGKNRMQCVLPNTSPESTCN</sequence>